<dbReference type="Proteomes" id="UP001202827">
    <property type="component" value="Unassembled WGS sequence"/>
</dbReference>
<protein>
    <submittedName>
        <fullName evidence="1">Uncharacterized protein</fullName>
    </submittedName>
</protein>
<dbReference type="RefSeq" id="WP_248684552.1">
    <property type="nucleotide sequence ID" value="NZ_JALPRY010000024.1"/>
</dbReference>
<accession>A0ABT0IWG9</accession>
<evidence type="ECO:0000313" key="2">
    <source>
        <dbReference type="Proteomes" id="UP001202827"/>
    </source>
</evidence>
<organism evidence="1 2">
    <name type="scientific">Neorhizobium turbinariae</name>
    <dbReference type="NCBI Taxonomy" id="2937795"/>
    <lineage>
        <taxon>Bacteria</taxon>
        <taxon>Pseudomonadati</taxon>
        <taxon>Pseudomonadota</taxon>
        <taxon>Alphaproteobacteria</taxon>
        <taxon>Hyphomicrobiales</taxon>
        <taxon>Rhizobiaceae</taxon>
        <taxon>Rhizobium/Agrobacterium group</taxon>
        <taxon>Neorhizobium</taxon>
    </lineage>
</organism>
<name>A0ABT0IWG9_9HYPH</name>
<evidence type="ECO:0000313" key="1">
    <source>
        <dbReference type="EMBL" id="MCK8782237.1"/>
    </source>
</evidence>
<keyword evidence="2" id="KW-1185">Reference proteome</keyword>
<reference evidence="1 2" key="1">
    <citation type="submission" date="2022-04" db="EMBL/GenBank/DDBJ databases">
        <title>Rhizobium coralii sp. nov., isolated from coral Turbinaria peltata.</title>
        <authorList>
            <person name="Sun H."/>
        </authorList>
    </citation>
    <scope>NUCLEOTIDE SEQUENCE [LARGE SCALE GENOMIC DNA]</scope>
    <source>
        <strain evidence="1 2">NTR19</strain>
    </source>
</reference>
<dbReference type="EMBL" id="JALPRY010000024">
    <property type="protein sequence ID" value="MCK8782237.1"/>
    <property type="molecule type" value="Genomic_DNA"/>
</dbReference>
<gene>
    <name evidence="1" type="ORF">M0654_19850</name>
</gene>
<comment type="caution">
    <text evidence="1">The sequence shown here is derived from an EMBL/GenBank/DDBJ whole genome shotgun (WGS) entry which is preliminary data.</text>
</comment>
<proteinExistence type="predicted"/>
<sequence>MNHLPIGPEDNFLGGGGLRRWHSIHTATGSLGIDGRTLRKILLERGAIAEEDLDKPDNKILCRVEEVEAAAGAYHDAIDIQAIAKRMGLTESTVRSIRRTGLLEQIYGTKRGMKLQFSRTALDALMTRLTEGLEEREPGGDLVDLKHAWQKATVTIADIVIALAQGKLPTRYLSRNKKLVGLARLLLNINELQAEFKQRVDGLKRHEFQEKLGLYDSTGTDFFDSGFFETFRLKSRNGLDYDVVKQESFDAFFKEHASLAELSKGWMKHNVLKRALDAAGVSPVWTSRGRRIATFYRREDVEKFKASLS</sequence>